<reference evidence="10 11" key="1">
    <citation type="journal article" date="2019" name="Int. J. Syst. Evol. Microbiol.">
        <title>The Global Catalogue of Microorganisms (GCM) 10K type strain sequencing project: providing services to taxonomists for standard genome sequencing and annotation.</title>
        <authorList>
            <consortium name="The Broad Institute Genomics Platform"/>
            <consortium name="The Broad Institute Genome Sequencing Center for Infectious Disease"/>
            <person name="Wu L."/>
            <person name="Ma J."/>
        </authorList>
    </citation>
    <scope>NUCLEOTIDE SEQUENCE [LARGE SCALE GENOMIC DNA]</scope>
    <source>
        <strain evidence="10 11">JCM 30072</strain>
    </source>
</reference>
<name>A0ABD5W4S6_9EURY</name>
<keyword evidence="5 8" id="KW-1133">Transmembrane helix</keyword>
<feature type="domain" description="ABC transmembrane type-1" evidence="9">
    <location>
        <begin position="87"/>
        <end position="276"/>
    </location>
</feature>
<comment type="similarity">
    <text evidence="7">Belongs to the binding-protein-dependent transport system permease family. OppBC subfamily.</text>
</comment>
<dbReference type="Gene3D" id="1.10.3720.10">
    <property type="entry name" value="MetI-like"/>
    <property type="match status" value="1"/>
</dbReference>
<dbReference type="PANTHER" id="PTHR43386:SF1">
    <property type="entry name" value="D,D-DIPEPTIDE TRANSPORT SYSTEM PERMEASE PROTEIN DDPC-RELATED"/>
    <property type="match status" value="1"/>
</dbReference>
<dbReference type="Pfam" id="PF00528">
    <property type="entry name" value="BPD_transp_1"/>
    <property type="match status" value="1"/>
</dbReference>
<dbReference type="Proteomes" id="UP001596445">
    <property type="component" value="Unassembled WGS sequence"/>
</dbReference>
<evidence type="ECO:0000256" key="6">
    <source>
        <dbReference type="ARBA" id="ARBA00023136"/>
    </source>
</evidence>
<proteinExistence type="inferred from homology"/>
<dbReference type="InterPro" id="IPR053385">
    <property type="entry name" value="ABC_transport_permease"/>
</dbReference>
<sequence>MSLSTPSDRFERIRGTDLLSTLRSDPSSLLGTLVVAALTGVALVGPLVLGDPTSGSLSNSLQAPSLAHPLGTDPLGRDMLTRLVYGARVTLGIAVAVTLVRLTIGMVIGLVAGVVGGLVEESLMRLVDFLFAFPGMVLALVVAGVLGPSLQNALLALAVVGWGSYARVVRGSVLSVREEPFVDAAKLAGVSRPRLVITHLVPNVAGPVVVLASLNLGGVLLAASGLSFLGLGAQPPTPEWGTMIANGAPYLRTAPWLINAPGIAIALTVFGFNLLGDGLRDALDIEEVSH</sequence>
<evidence type="ECO:0000313" key="11">
    <source>
        <dbReference type="Proteomes" id="UP001596445"/>
    </source>
</evidence>
<gene>
    <name evidence="10" type="primary">nikC</name>
    <name evidence="10" type="ORF">ACFQQG_20315</name>
</gene>
<evidence type="ECO:0000256" key="3">
    <source>
        <dbReference type="ARBA" id="ARBA00022475"/>
    </source>
</evidence>
<evidence type="ECO:0000256" key="4">
    <source>
        <dbReference type="ARBA" id="ARBA00022692"/>
    </source>
</evidence>
<comment type="caution">
    <text evidence="10">The sequence shown here is derived from an EMBL/GenBank/DDBJ whole genome shotgun (WGS) entry which is preliminary data.</text>
</comment>
<evidence type="ECO:0000256" key="1">
    <source>
        <dbReference type="ARBA" id="ARBA00004651"/>
    </source>
</evidence>
<dbReference type="InterPro" id="IPR000515">
    <property type="entry name" value="MetI-like"/>
</dbReference>
<protein>
    <submittedName>
        <fullName evidence="10">Nickel transporter permease</fullName>
    </submittedName>
</protein>
<evidence type="ECO:0000256" key="8">
    <source>
        <dbReference type="RuleBase" id="RU363032"/>
    </source>
</evidence>
<feature type="transmembrane region" description="Helical" evidence="8">
    <location>
        <begin position="208"/>
        <end position="233"/>
    </location>
</feature>
<dbReference type="RefSeq" id="WP_267164312.1">
    <property type="nucleotide sequence ID" value="NZ_CP112973.1"/>
</dbReference>
<keyword evidence="11" id="KW-1185">Reference proteome</keyword>
<dbReference type="EMBL" id="JBHSZI010000006">
    <property type="protein sequence ID" value="MFC7060117.1"/>
    <property type="molecule type" value="Genomic_DNA"/>
</dbReference>
<evidence type="ECO:0000256" key="2">
    <source>
        <dbReference type="ARBA" id="ARBA00022448"/>
    </source>
</evidence>
<dbReference type="PANTHER" id="PTHR43386">
    <property type="entry name" value="OLIGOPEPTIDE TRANSPORT SYSTEM PERMEASE PROTEIN APPC"/>
    <property type="match status" value="1"/>
</dbReference>
<accession>A0ABD5W4S6</accession>
<keyword evidence="4 8" id="KW-0812">Transmembrane</keyword>
<feature type="transmembrane region" description="Helical" evidence="8">
    <location>
        <begin position="253"/>
        <end position="275"/>
    </location>
</feature>
<comment type="subcellular location">
    <subcellularLocation>
        <location evidence="1 8">Cell membrane</location>
        <topology evidence="1 8">Multi-pass membrane protein</topology>
    </subcellularLocation>
</comment>
<feature type="transmembrane region" description="Helical" evidence="8">
    <location>
        <begin position="89"/>
        <end position="119"/>
    </location>
</feature>
<feature type="transmembrane region" description="Helical" evidence="8">
    <location>
        <begin position="29"/>
        <end position="49"/>
    </location>
</feature>
<dbReference type="AlphaFoldDB" id="A0ABD5W4S6"/>
<keyword evidence="3" id="KW-1003">Cell membrane</keyword>
<keyword evidence="2 8" id="KW-0813">Transport</keyword>
<dbReference type="GO" id="GO:0005886">
    <property type="term" value="C:plasma membrane"/>
    <property type="evidence" value="ECO:0007669"/>
    <property type="project" value="UniProtKB-SubCell"/>
</dbReference>
<evidence type="ECO:0000259" key="9">
    <source>
        <dbReference type="PROSITE" id="PS50928"/>
    </source>
</evidence>
<evidence type="ECO:0000313" key="10">
    <source>
        <dbReference type="EMBL" id="MFC7060117.1"/>
    </source>
</evidence>
<evidence type="ECO:0000256" key="5">
    <source>
        <dbReference type="ARBA" id="ARBA00022989"/>
    </source>
</evidence>
<dbReference type="GeneID" id="76632069"/>
<dbReference type="NCBIfam" id="NF045474">
    <property type="entry name" value="Opp2C"/>
    <property type="match status" value="1"/>
</dbReference>
<dbReference type="CDD" id="cd06261">
    <property type="entry name" value="TM_PBP2"/>
    <property type="match status" value="1"/>
</dbReference>
<evidence type="ECO:0000256" key="7">
    <source>
        <dbReference type="ARBA" id="ARBA00024202"/>
    </source>
</evidence>
<feature type="transmembrane region" description="Helical" evidence="8">
    <location>
        <begin position="126"/>
        <end position="146"/>
    </location>
</feature>
<dbReference type="InterPro" id="IPR050366">
    <property type="entry name" value="BP-dependent_transpt_permease"/>
</dbReference>
<keyword evidence="6 8" id="KW-0472">Membrane</keyword>
<dbReference type="PROSITE" id="PS50928">
    <property type="entry name" value="ABC_TM1"/>
    <property type="match status" value="1"/>
</dbReference>
<dbReference type="InterPro" id="IPR035906">
    <property type="entry name" value="MetI-like_sf"/>
</dbReference>
<dbReference type="SUPFAM" id="SSF161098">
    <property type="entry name" value="MetI-like"/>
    <property type="match status" value="1"/>
</dbReference>
<organism evidence="10 11">
    <name type="scientific">Halovenus salina</name>
    <dbReference type="NCBI Taxonomy" id="1510225"/>
    <lineage>
        <taxon>Archaea</taxon>
        <taxon>Methanobacteriati</taxon>
        <taxon>Methanobacteriota</taxon>
        <taxon>Stenosarchaea group</taxon>
        <taxon>Halobacteria</taxon>
        <taxon>Halobacteriales</taxon>
        <taxon>Haloarculaceae</taxon>
        <taxon>Halovenus</taxon>
    </lineage>
</organism>